<dbReference type="EMBL" id="MN739536">
    <property type="protein sequence ID" value="QHT11684.1"/>
    <property type="molecule type" value="Genomic_DNA"/>
</dbReference>
<dbReference type="InterPro" id="IPR002035">
    <property type="entry name" value="VWF_A"/>
</dbReference>
<dbReference type="Pfam" id="PF14623">
    <property type="entry name" value="Vint"/>
    <property type="match status" value="1"/>
</dbReference>
<dbReference type="AlphaFoldDB" id="A0A6C0D6D5"/>
<evidence type="ECO:0000259" key="1">
    <source>
        <dbReference type="PROSITE" id="PS50234"/>
    </source>
</evidence>
<protein>
    <recommendedName>
        <fullName evidence="1">VWFA domain-containing protein</fullName>
    </recommendedName>
</protein>
<accession>A0A6C0D6D5</accession>
<dbReference type="Pfam" id="PF04564">
    <property type="entry name" value="U-box"/>
    <property type="match status" value="1"/>
</dbReference>
<dbReference type="InterPro" id="IPR036465">
    <property type="entry name" value="vWFA_dom_sf"/>
</dbReference>
<dbReference type="InterPro" id="IPR039510">
    <property type="entry name" value="Vint_dom"/>
</dbReference>
<dbReference type="GO" id="GO:0016567">
    <property type="term" value="P:protein ubiquitination"/>
    <property type="evidence" value="ECO:0007669"/>
    <property type="project" value="InterPro"/>
</dbReference>
<dbReference type="GO" id="GO:0004842">
    <property type="term" value="F:ubiquitin-protein transferase activity"/>
    <property type="evidence" value="ECO:0007669"/>
    <property type="project" value="InterPro"/>
</dbReference>
<dbReference type="InterPro" id="IPR051266">
    <property type="entry name" value="CLCR"/>
</dbReference>
<dbReference type="InterPro" id="IPR003613">
    <property type="entry name" value="Ubox_domain"/>
</dbReference>
<dbReference type="Pfam" id="PF13519">
    <property type="entry name" value="VWA_2"/>
    <property type="match status" value="1"/>
</dbReference>
<dbReference type="CDD" id="cd16655">
    <property type="entry name" value="RING-Ubox_WDSUB1-like"/>
    <property type="match status" value="1"/>
</dbReference>
<reference evidence="2" key="1">
    <citation type="journal article" date="2020" name="Nature">
        <title>Giant virus diversity and host interactions through global metagenomics.</title>
        <authorList>
            <person name="Schulz F."/>
            <person name="Roux S."/>
            <person name="Paez-Espino D."/>
            <person name="Jungbluth S."/>
            <person name="Walsh D.A."/>
            <person name="Denef V.J."/>
            <person name="McMahon K.D."/>
            <person name="Konstantinidis K.T."/>
            <person name="Eloe-Fadrosh E.A."/>
            <person name="Kyrpides N.C."/>
            <person name="Woyke T."/>
        </authorList>
    </citation>
    <scope>NUCLEOTIDE SEQUENCE</scope>
    <source>
        <strain evidence="2">GVMAG-M-3300023174-116</strain>
    </source>
</reference>
<dbReference type="SMART" id="SM00504">
    <property type="entry name" value="Ubox"/>
    <property type="match status" value="1"/>
</dbReference>
<dbReference type="Gene3D" id="3.30.40.10">
    <property type="entry name" value="Zinc/RING finger domain, C3HC4 (zinc finger)"/>
    <property type="match status" value="1"/>
</dbReference>
<dbReference type="SUPFAM" id="SSF53300">
    <property type="entry name" value="vWA-like"/>
    <property type="match status" value="1"/>
</dbReference>
<dbReference type="PANTHER" id="PTHR10579:SF156">
    <property type="entry name" value="VWFA DOMAIN-CONTAINING PROTEIN"/>
    <property type="match status" value="1"/>
</dbReference>
<dbReference type="PANTHER" id="PTHR10579">
    <property type="entry name" value="CALCIUM-ACTIVATED CHLORIDE CHANNEL REGULATOR"/>
    <property type="match status" value="1"/>
</dbReference>
<dbReference type="SMART" id="SM00327">
    <property type="entry name" value="VWA"/>
    <property type="match status" value="1"/>
</dbReference>
<dbReference type="Pfam" id="PF14624">
    <property type="entry name" value="Vwaint"/>
    <property type="match status" value="1"/>
</dbReference>
<proteinExistence type="predicted"/>
<dbReference type="SUPFAM" id="SSF57850">
    <property type="entry name" value="RING/U-box"/>
    <property type="match status" value="1"/>
</dbReference>
<dbReference type="InterPro" id="IPR013083">
    <property type="entry name" value="Znf_RING/FYVE/PHD"/>
</dbReference>
<feature type="domain" description="VWFA" evidence="1">
    <location>
        <begin position="131"/>
        <end position="325"/>
    </location>
</feature>
<sequence length="776" mass="86153">MQAFNSNAILETITCPITQCVMKDPVQGCDGHTYERSAIMSALAIKQESPMTRQRMTVNDLKPNVALRFLCDNYNAWMGASPRPSPVPTPVPTPEKKLTLDHTMTSNSTISNKLLLTFNVNGESNNHLSQDIVLVIDRSGSMNTQVEAKDVNGKNLENGLSIQDIVNHSAKTVVQTLDPQSRICIIKFDNIIDVVTPLMCATDANKVQIMASINTIKPGGQTNIWGALERALQILEARDDKSRNSAILMLTDGIPNVSPAHGEVETLKRLRKNKNFTTPIYTFGFGYNLQPTLLYDLAKYSNGGNAHIPDGNMIATVFCNFIATILCTVVMNLQLHVIPKEHNSATFGNLLVGDYAYSYDPINQKYVYDIGTVQLQQERAIVLNVEDKMDFDYYYTYSIGNEAISSATTSVNGASIARCVNNEALISHSFRATSVEYIRKMINCTRIGNILSTQACYDELVKLLEANKCASSAEFVNGLLKNIKGDFANIGQVKLAIDQKYFKRWGEFYLDQLSRSLNQQIKPNFKDEGCMFGGAIFDELVDKSSDIFNNLEPPKPSLVVHNPTSGNMFYRSLGSVSAPISMSAYNDPRGGCVDSYCTIAMFNGTSKLLKDVQKFDIIKSIDNNNKVVGAKVLCVVETMITSGYRDYVDVNGVLITPWHPIKYGLHGKAEEWIFPGEYFSTYSYTSTSMITLVLENHHIMFINGVKCITLGHNFTHHPKLSHPYYGTAKVIENLMANFPQDYANGRIVVTDASIKPQLVSNITQHVEYNANELAVC</sequence>
<organism evidence="2">
    <name type="scientific">viral metagenome</name>
    <dbReference type="NCBI Taxonomy" id="1070528"/>
    <lineage>
        <taxon>unclassified sequences</taxon>
        <taxon>metagenomes</taxon>
        <taxon>organismal metagenomes</taxon>
    </lineage>
</organism>
<dbReference type="PROSITE" id="PS50234">
    <property type="entry name" value="VWFA"/>
    <property type="match status" value="1"/>
</dbReference>
<evidence type="ECO:0000313" key="2">
    <source>
        <dbReference type="EMBL" id="QHT11684.1"/>
    </source>
</evidence>
<name>A0A6C0D6D5_9ZZZZ</name>
<dbReference type="InterPro" id="IPR032838">
    <property type="entry name" value="Vwaint_dom"/>
</dbReference>
<dbReference type="Gene3D" id="3.40.50.410">
    <property type="entry name" value="von Willebrand factor, type A domain"/>
    <property type="match status" value="1"/>
</dbReference>